<dbReference type="SMART" id="SM00822">
    <property type="entry name" value="PKS_KR"/>
    <property type="match status" value="1"/>
</dbReference>
<dbReference type="Pfam" id="PF13561">
    <property type="entry name" value="adh_short_C2"/>
    <property type="match status" value="1"/>
</dbReference>
<dbReference type="AlphaFoldDB" id="A0A1H0JCN6"/>
<gene>
    <name evidence="5" type="ORF">SAMN05660199_01931</name>
</gene>
<feature type="region of interest" description="Disordered" evidence="3">
    <location>
        <begin position="1"/>
        <end position="46"/>
    </location>
</feature>
<dbReference type="InterPro" id="IPR020904">
    <property type="entry name" value="Sc_DH/Rdtase_CS"/>
</dbReference>
<proteinExistence type="inferred from homology"/>
<keyword evidence="2" id="KW-0560">Oxidoreductase</keyword>
<dbReference type="PROSITE" id="PS00061">
    <property type="entry name" value="ADH_SHORT"/>
    <property type="match status" value="1"/>
</dbReference>
<reference evidence="6" key="1">
    <citation type="submission" date="2016-10" db="EMBL/GenBank/DDBJ databases">
        <authorList>
            <person name="Varghese N."/>
            <person name="Submissions S."/>
        </authorList>
    </citation>
    <scope>NUCLEOTIDE SEQUENCE [LARGE SCALE GENOMIC DNA]</scope>
    <source>
        <strain evidence="6">DSM 45843</strain>
    </source>
</reference>
<dbReference type="InterPro" id="IPR002347">
    <property type="entry name" value="SDR_fam"/>
</dbReference>
<dbReference type="EMBL" id="FNIR01000005">
    <property type="protein sequence ID" value="SDO41229.1"/>
    <property type="molecule type" value="Genomic_DNA"/>
</dbReference>
<accession>A0A1H0JCN6</accession>
<dbReference type="PANTHER" id="PTHR48107">
    <property type="entry name" value="NADPH-DEPENDENT ALDEHYDE REDUCTASE-LIKE PROTEIN, CHLOROPLASTIC-RELATED"/>
    <property type="match status" value="1"/>
</dbReference>
<dbReference type="RefSeq" id="WP_091243862.1">
    <property type="nucleotide sequence ID" value="NZ_FNIR01000005.1"/>
</dbReference>
<comment type="similarity">
    <text evidence="1">Belongs to the short-chain dehydrogenases/reductases (SDR) family.</text>
</comment>
<evidence type="ECO:0000256" key="1">
    <source>
        <dbReference type="ARBA" id="ARBA00006484"/>
    </source>
</evidence>
<sequence>MTLVDPRTKHPTSSDVPGLQIAHPGTTAELTPAPDHGEESYRGSGRLEGRRALITGADSGIGRAVALAYAREGADVAISYLSEDADAEETARLVRDAGRTALLLPGDISDEAVAKGLVAQTVEGLGGLDLLVHNAAFQNVVTDVREFTTAEIDRTFRTNVYAFLWLLQAAKPELAPGSSVIVTSSVQGFTPSPNLAAYAATKAALVNLTASMAEEFAQVGVRVNCVAPGPVWTPLIPATMPPDMVEGFGEQSKLQRAAQPAELAGAFVYLASEDASFTSGEVIGVTGGSPIN</sequence>
<dbReference type="InterPro" id="IPR057326">
    <property type="entry name" value="KR_dom"/>
</dbReference>
<dbReference type="SUPFAM" id="SSF51735">
    <property type="entry name" value="NAD(P)-binding Rossmann-fold domains"/>
    <property type="match status" value="1"/>
</dbReference>
<feature type="domain" description="Ketoreductase" evidence="4">
    <location>
        <begin position="50"/>
        <end position="235"/>
    </location>
</feature>
<dbReference type="Proteomes" id="UP000199088">
    <property type="component" value="Unassembled WGS sequence"/>
</dbReference>
<name>A0A1H0JCN6_9ACTN</name>
<organism evidence="5 6">
    <name type="scientific">Klenkia soli</name>
    <dbReference type="NCBI Taxonomy" id="1052260"/>
    <lineage>
        <taxon>Bacteria</taxon>
        <taxon>Bacillati</taxon>
        <taxon>Actinomycetota</taxon>
        <taxon>Actinomycetes</taxon>
        <taxon>Geodermatophilales</taxon>
        <taxon>Geodermatophilaceae</taxon>
        <taxon>Klenkia</taxon>
    </lineage>
</organism>
<dbReference type="PRINTS" id="PR00081">
    <property type="entry name" value="GDHRDH"/>
</dbReference>
<dbReference type="Gene3D" id="3.40.50.720">
    <property type="entry name" value="NAD(P)-binding Rossmann-like Domain"/>
    <property type="match status" value="1"/>
</dbReference>
<dbReference type="STRING" id="1052260.SAMN05660199_01931"/>
<dbReference type="GO" id="GO:0016614">
    <property type="term" value="F:oxidoreductase activity, acting on CH-OH group of donors"/>
    <property type="evidence" value="ECO:0007669"/>
    <property type="project" value="UniProtKB-ARBA"/>
</dbReference>
<evidence type="ECO:0000313" key="6">
    <source>
        <dbReference type="Proteomes" id="UP000199088"/>
    </source>
</evidence>
<dbReference type="PANTHER" id="PTHR48107:SF16">
    <property type="entry name" value="NADPH-DEPENDENT ALDEHYDE REDUCTASE 1, CHLOROPLASTIC"/>
    <property type="match status" value="1"/>
</dbReference>
<dbReference type="FunFam" id="3.40.50.720:FF:000084">
    <property type="entry name" value="Short-chain dehydrogenase reductase"/>
    <property type="match status" value="1"/>
</dbReference>
<dbReference type="InterPro" id="IPR036291">
    <property type="entry name" value="NAD(P)-bd_dom_sf"/>
</dbReference>
<evidence type="ECO:0000313" key="5">
    <source>
        <dbReference type="EMBL" id="SDO41229.1"/>
    </source>
</evidence>
<evidence type="ECO:0000259" key="4">
    <source>
        <dbReference type="SMART" id="SM00822"/>
    </source>
</evidence>
<feature type="compositionally biased region" description="Basic and acidic residues" evidence="3">
    <location>
        <begin position="35"/>
        <end position="46"/>
    </location>
</feature>
<evidence type="ECO:0000256" key="3">
    <source>
        <dbReference type="SAM" id="MobiDB-lite"/>
    </source>
</evidence>
<dbReference type="PRINTS" id="PR00080">
    <property type="entry name" value="SDRFAMILY"/>
</dbReference>
<evidence type="ECO:0000256" key="2">
    <source>
        <dbReference type="ARBA" id="ARBA00023002"/>
    </source>
</evidence>
<keyword evidence="6" id="KW-1185">Reference proteome</keyword>
<protein>
    <recommendedName>
        <fullName evidence="4">Ketoreductase domain-containing protein</fullName>
    </recommendedName>
</protein>
<dbReference type="OrthoDB" id="9809287at2"/>